<dbReference type="Proteomes" id="UP000474758">
    <property type="component" value="Unassembled WGS sequence"/>
</dbReference>
<protein>
    <submittedName>
        <fullName evidence="1">Uncharacterized protein</fullName>
    </submittedName>
</protein>
<accession>A0A6M1TXS6</accession>
<name>A0A6M1TXS6_9RHOB</name>
<evidence type="ECO:0000313" key="1">
    <source>
        <dbReference type="EMBL" id="NGQ93000.1"/>
    </source>
</evidence>
<proteinExistence type="predicted"/>
<organism evidence="1 2">
    <name type="scientific">Paragemmobacter kunshanensis</name>
    <dbReference type="NCBI Taxonomy" id="2583234"/>
    <lineage>
        <taxon>Bacteria</taxon>
        <taxon>Pseudomonadati</taxon>
        <taxon>Pseudomonadota</taxon>
        <taxon>Alphaproteobacteria</taxon>
        <taxon>Rhodobacterales</taxon>
        <taxon>Paracoccaceae</taxon>
        <taxon>Paragemmobacter</taxon>
    </lineage>
</organism>
<keyword evidence="2" id="KW-1185">Reference proteome</keyword>
<reference evidence="1 2" key="1">
    <citation type="submission" date="2020-02" db="EMBL/GenBank/DDBJ databases">
        <title>Rhodobacter translucens sp. nov., a novel bacterium isolated from activated sludge.</title>
        <authorList>
            <person name="Liu J."/>
        </authorList>
    </citation>
    <scope>NUCLEOTIDE SEQUENCE [LARGE SCALE GENOMIC DNA]</scope>
    <source>
        <strain evidence="1 2">HX-7-19</strain>
    </source>
</reference>
<gene>
    <name evidence="1" type="ORF">G5V65_19080</name>
</gene>
<dbReference type="EMBL" id="JAALFE010000027">
    <property type="protein sequence ID" value="NGQ93000.1"/>
    <property type="molecule type" value="Genomic_DNA"/>
</dbReference>
<comment type="caution">
    <text evidence="1">The sequence shown here is derived from an EMBL/GenBank/DDBJ whole genome shotgun (WGS) entry which is preliminary data.</text>
</comment>
<evidence type="ECO:0000313" key="2">
    <source>
        <dbReference type="Proteomes" id="UP000474758"/>
    </source>
</evidence>
<dbReference type="AlphaFoldDB" id="A0A6M1TXS6"/>
<dbReference type="RefSeq" id="WP_165053438.1">
    <property type="nucleotide sequence ID" value="NZ_JAALFE010000027.1"/>
</dbReference>
<sequence>MYERELTELQSLIGEWSRTGKVDVGEWRANEIMMILSGQPEFREKFLALLQCRLGEPIQ</sequence>